<comment type="subcellular location">
    <subcellularLocation>
        <location evidence="1">Cell membrane</location>
        <topology evidence="1">Multi-pass membrane protein</topology>
    </subcellularLocation>
</comment>
<dbReference type="AlphaFoldDB" id="A0A1R0KFX9"/>
<dbReference type="Pfam" id="PF00083">
    <property type="entry name" value="Sugar_tr"/>
    <property type="match status" value="1"/>
</dbReference>
<protein>
    <submittedName>
        <fullName evidence="8">MFS transporter</fullName>
    </submittedName>
</protein>
<feature type="transmembrane region" description="Helical" evidence="6">
    <location>
        <begin position="181"/>
        <end position="200"/>
    </location>
</feature>
<evidence type="ECO:0000256" key="2">
    <source>
        <dbReference type="ARBA" id="ARBA00010992"/>
    </source>
</evidence>
<keyword evidence="5 6" id="KW-0472">Membrane</keyword>
<feature type="transmembrane region" description="Helical" evidence="6">
    <location>
        <begin position="250"/>
        <end position="275"/>
    </location>
</feature>
<dbReference type="GO" id="GO:0005886">
    <property type="term" value="C:plasma membrane"/>
    <property type="evidence" value="ECO:0007669"/>
    <property type="project" value="UniProtKB-SubCell"/>
</dbReference>
<dbReference type="PANTHER" id="PTHR48022:SF2">
    <property type="entry name" value="PLASTIDIC GLUCOSE TRANSPORTER 4"/>
    <property type="match status" value="1"/>
</dbReference>
<dbReference type="InterPro" id="IPR050360">
    <property type="entry name" value="MFS_Sugar_Transporters"/>
</dbReference>
<feature type="transmembrane region" description="Helical" evidence="6">
    <location>
        <begin position="339"/>
        <end position="363"/>
    </location>
</feature>
<keyword evidence="3 6" id="KW-0812">Transmembrane</keyword>
<comment type="similarity">
    <text evidence="2">Belongs to the major facilitator superfamily. Sugar transporter (TC 2.A.1.1) family.</text>
</comment>
<evidence type="ECO:0000256" key="5">
    <source>
        <dbReference type="ARBA" id="ARBA00023136"/>
    </source>
</evidence>
<dbReference type="GO" id="GO:0005351">
    <property type="term" value="F:carbohydrate:proton symporter activity"/>
    <property type="evidence" value="ECO:0007669"/>
    <property type="project" value="TreeGrafter"/>
</dbReference>
<feature type="transmembrane region" description="Helical" evidence="6">
    <location>
        <begin position="26"/>
        <end position="48"/>
    </location>
</feature>
<feature type="transmembrane region" description="Helical" evidence="6">
    <location>
        <begin position="156"/>
        <end position="175"/>
    </location>
</feature>
<dbReference type="STRING" id="76021.BS329_36660"/>
<dbReference type="InterPro" id="IPR020846">
    <property type="entry name" value="MFS_dom"/>
</dbReference>
<dbReference type="RefSeq" id="WP_076167558.1">
    <property type="nucleotide sequence ID" value="NZ_JBEZVB010000037.1"/>
</dbReference>
<evidence type="ECO:0000256" key="6">
    <source>
        <dbReference type="SAM" id="Phobius"/>
    </source>
</evidence>
<feature type="transmembrane region" description="Helical" evidence="6">
    <location>
        <begin position="54"/>
        <end position="77"/>
    </location>
</feature>
<evidence type="ECO:0000313" key="9">
    <source>
        <dbReference type="Proteomes" id="UP000187486"/>
    </source>
</evidence>
<dbReference type="Gene3D" id="1.20.1250.20">
    <property type="entry name" value="MFS general substrate transporter like domains"/>
    <property type="match status" value="1"/>
</dbReference>
<reference evidence="8 9" key="1">
    <citation type="submission" date="2016-01" db="EMBL/GenBank/DDBJ databases">
        <title>Amycolatopsis coloradensis genome sequencing and assembly.</title>
        <authorList>
            <person name="Mayilraj S."/>
        </authorList>
    </citation>
    <scope>NUCLEOTIDE SEQUENCE [LARGE SCALE GENOMIC DNA]</scope>
    <source>
        <strain evidence="8 9">DSM 44225</strain>
    </source>
</reference>
<dbReference type="EMBL" id="MQUQ01000026">
    <property type="protein sequence ID" value="OLZ44378.1"/>
    <property type="molecule type" value="Genomic_DNA"/>
</dbReference>
<feature type="transmembrane region" description="Helical" evidence="6">
    <location>
        <begin position="114"/>
        <end position="135"/>
    </location>
</feature>
<name>A0A1R0KFX9_9PSEU</name>
<dbReference type="InterPro" id="IPR036259">
    <property type="entry name" value="MFS_trans_sf"/>
</dbReference>
<dbReference type="PANTHER" id="PTHR48022">
    <property type="entry name" value="PLASTIDIC GLUCOSE TRANSPORTER 4"/>
    <property type="match status" value="1"/>
</dbReference>
<evidence type="ECO:0000256" key="4">
    <source>
        <dbReference type="ARBA" id="ARBA00022989"/>
    </source>
</evidence>
<feature type="domain" description="Major facilitator superfamily (MFS) profile" evidence="7">
    <location>
        <begin position="23"/>
        <end position="436"/>
    </location>
</feature>
<sequence>MVSAVADHSSISPRRARFVRNWTGRLVAFGEFIDGYDLLVIGAAVLFLKPSFHLTTLQVGLVTAAAFVGTALGLVVFGDLTDRFGRRAIFMINLVFFVVASLAAAFVQDVWQLVAARFVLGVAVGMDIPTSHAFLTEIAPKSRRGRVAGSLPNLMWLGGAITSVLLALALQPLFGNETWRWLFGLAAVPAAAVLVARQFLPESPRWLRARGRVEEAKQVYDSLGLEPPEQEVLEKRRYRTLVSGGAWRRLVTVTAFFAIQAFGGAVATVAGPLIISSTGIGVSNTLHFSLLGFVVGLIAVGAGALVIDRINRRWLGVWTCLGVFVAGLGIAFTGDRPGAGLVIFWILYAMLTWLGPGVLSWVWSTEAFPTALRGLGSGIAQCVTRLAIALNVFLAPMLLQSHGITVVAWYACAFLVSALIVLASPWLATTGVELEEVNGVESGEPARE</sequence>
<feature type="transmembrane region" description="Helical" evidence="6">
    <location>
        <begin position="287"/>
        <end position="307"/>
    </location>
</feature>
<proteinExistence type="inferred from homology"/>
<feature type="transmembrane region" description="Helical" evidence="6">
    <location>
        <begin position="314"/>
        <end position="333"/>
    </location>
</feature>
<organism evidence="8 9">
    <name type="scientific">Amycolatopsis coloradensis</name>
    <dbReference type="NCBI Taxonomy" id="76021"/>
    <lineage>
        <taxon>Bacteria</taxon>
        <taxon>Bacillati</taxon>
        <taxon>Actinomycetota</taxon>
        <taxon>Actinomycetes</taxon>
        <taxon>Pseudonocardiales</taxon>
        <taxon>Pseudonocardiaceae</taxon>
        <taxon>Amycolatopsis</taxon>
    </lineage>
</organism>
<dbReference type="PROSITE" id="PS50850">
    <property type="entry name" value="MFS"/>
    <property type="match status" value="1"/>
</dbReference>
<dbReference type="SUPFAM" id="SSF103473">
    <property type="entry name" value="MFS general substrate transporter"/>
    <property type="match status" value="1"/>
</dbReference>
<evidence type="ECO:0000256" key="3">
    <source>
        <dbReference type="ARBA" id="ARBA00022692"/>
    </source>
</evidence>
<keyword evidence="4 6" id="KW-1133">Transmembrane helix</keyword>
<comment type="caution">
    <text evidence="8">The sequence shown here is derived from an EMBL/GenBank/DDBJ whole genome shotgun (WGS) entry which is preliminary data.</text>
</comment>
<feature type="transmembrane region" description="Helical" evidence="6">
    <location>
        <begin position="407"/>
        <end position="428"/>
    </location>
</feature>
<dbReference type="InterPro" id="IPR005829">
    <property type="entry name" value="Sugar_transporter_CS"/>
</dbReference>
<dbReference type="PROSITE" id="PS00217">
    <property type="entry name" value="SUGAR_TRANSPORT_2"/>
    <property type="match status" value="1"/>
</dbReference>
<accession>A0A1R0KFX9</accession>
<gene>
    <name evidence="8" type="ORF">BS329_36660</name>
</gene>
<dbReference type="Proteomes" id="UP000187486">
    <property type="component" value="Unassembled WGS sequence"/>
</dbReference>
<keyword evidence="9" id="KW-1185">Reference proteome</keyword>
<evidence type="ECO:0000313" key="8">
    <source>
        <dbReference type="EMBL" id="OLZ44378.1"/>
    </source>
</evidence>
<dbReference type="InterPro" id="IPR005828">
    <property type="entry name" value="MFS_sugar_transport-like"/>
</dbReference>
<evidence type="ECO:0000259" key="7">
    <source>
        <dbReference type="PROSITE" id="PS50850"/>
    </source>
</evidence>
<feature type="transmembrane region" description="Helical" evidence="6">
    <location>
        <begin position="89"/>
        <end position="108"/>
    </location>
</feature>
<evidence type="ECO:0000256" key="1">
    <source>
        <dbReference type="ARBA" id="ARBA00004651"/>
    </source>
</evidence>